<dbReference type="Pfam" id="PF00300">
    <property type="entry name" value="His_Phos_1"/>
    <property type="match status" value="1"/>
</dbReference>
<dbReference type="CDD" id="cd07067">
    <property type="entry name" value="HP_PGM_like"/>
    <property type="match status" value="1"/>
</dbReference>
<evidence type="ECO:0000256" key="1">
    <source>
        <dbReference type="PIRSR" id="PIRSR613078-2"/>
    </source>
</evidence>
<dbReference type="PATRIC" id="fig|874156.12.peg.2229"/>
<keyword evidence="3" id="KW-1185">Reference proteome</keyword>
<proteinExistence type="predicted"/>
<dbReference type="RefSeq" id="WP_047094071.1">
    <property type="nucleotide sequence ID" value="NZ_LBHU01000003.1"/>
</dbReference>
<comment type="caution">
    <text evidence="2">The sequence shown here is derived from an EMBL/GenBank/DDBJ whole genome shotgun (WGS) entry which is preliminary data.</text>
</comment>
<dbReference type="STRING" id="874156.GCA_001021555_02263"/>
<dbReference type="InterPro" id="IPR029033">
    <property type="entry name" value="His_PPase_superfam"/>
</dbReference>
<accession>A0A0H0XLD9</accession>
<dbReference type="SUPFAM" id="SSF53254">
    <property type="entry name" value="Phosphoglycerate mutase-like"/>
    <property type="match status" value="1"/>
</dbReference>
<dbReference type="Gene3D" id="3.40.50.1240">
    <property type="entry name" value="Phosphoglycerate mutase-like"/>
    <property type="match status" value="1"/>
</dbReference>
<dbReference type="AlphaFoldDB" id="A0A0H0XLD9"/>
<dbReference type="PANTHER" id="PTHR47623">
    <property type="entry name" value="OS09G0287300 PROTEIN"/>
    <property type="match status" value="1"/>
</dbReference>
<feature type="binding site" evidence="1">
    <location>
        <position position="58"/>
    </location>
    <ligand>
        <name>substrate</name>
    </ligand>
</feature>
<protein>
    <submittedName>
        <fullName evidence="2">Phosphohistidine phosphatase</fullName>
    </submittedName>
</protein>
<organism evidence="2 3">
    <name type="scientific">Aurantiacibacter marinus</name>
    <dbReference type="NCBI Taxonomy" id="874156"/>
    <lineage>
        <taxon>Bacteria</taxon>
        <taxon>Pseudomonadati</taxon>
        <taxon>Pseudomonadota</taxon>
        <taxon>Alphaproteobacteria</taxon>
        <taxon>Sphingomonadales</taxon>
        <taxon>Erythrobacteraceae</taxon>
        <taxon>Aurantiacibacter</taxon>
    </lineage>
</organism>
<reference evidence="2 3" key="1">
    <citation type="submission" date="2015-04" db="EMBL/GenBank/DDBJ databases">
        <title>The draft genome sequence of Erythrobacter marinus HWDM-33.</title>
        <authorList>
            <person name="Zhuang L."/>
            <person name="Liu Y."/>
            <person name="Shao Z."/>
        </authorList>
    </citation>
    <scope>NUCLEOTIDE SEQUENCE [LARGE SCALE GENOMIC DNA]</scope>
    <source>
        <strain evidence="2 3">HWDM-33</strain>
    </source>
</reference>
<dbReference type="PANTHER" id="PTHR47623:SF1">
    <property type="entry name" value="OS09G0287300 PROTEIN"/>
    <property type="match status" value="1"/>
</dbReference>
<dbReference type="OrthoDB" id="9810154at2"/>
<evidence type="ECO:0000313" key="3">
    <source>
        <dbReference type="Proteomes" id="UP000053455"/>
    </source>
</evidence>
<name>A0A0H0XLD9_9SPHN</name>
<evidence type="ECO:0000313" key="2">
    <source>
        <dbReference type="EMBL" id="KLI63179.1"/>
    </source>
</evidence>
<dbReference type="Proteomes" id="UP000053455">
    <property type="component" value="Unassembled WGS sequence"/>
</dbReference>
<dbReference type="EMBL" id="LBHU01000003">
    <property type="protein sequence ID" value="KLI63179.1"/>
    <property type="molecule type" value="Genomic_DNA"/>
</dbReference>
<gene>
    <name evidence="2" type="ORF">AAV99_10865</name>
</gene>
<dbReference type="InterPro" id="IPR013078">
    <property type="entry name" value="His_Pase_superF_clade-1"/>
</dbReference>
<sequence>MKRLGLLRHAKSDWDDMSLRDFDRGLNDRGRKGAALMGDHIRKTGANFDMALASSAERVKRTLEASGLDLPIQFEESAYLADSSTLIGLLKGVKGDPEAILLAAHNPGLQELALVLVPPDGEDELFNEVMQKYPTSAYAVFDLDIDRWDDISAGCGKLVHFARPRDLDPALGPEQGN</sequence>